<evidence type="ECO:0000256" key="1">
    <source>
        <dbReference type="ARBA" id="ARBA00006625"/>
    </source>
</evidence>
<dbReference type="EMBL" id="FNNG01000001">
    <property type="protein sequence ID" value="SDW03329.1"/>
    <property type="molecule type" value="Genomic_DNA"/>
</dbReference>
<keyword evidence="5" id="KW-1185">Reference proteome</keyword>
<proteinExistence type="inferred from homology"/>
<evidence type="ECO:0000313" key="5">
    <source>
        <dbReference type="Proteomes" id="UP000198828"/>
    </source>
</evidence>
<dbReference type="RefSeq" id="WP_093749748.1">
    <property type="nucleotide sequence ID" value="NZ_FNNG01000001.1"/>
</dbReference>
<evidence type="ECO:0000259" key="3">
    <source>
        <dbReference type="Pfam" id="PF02275"/>
    </source>
</evidence>
<dbReference type="InterPro" id="IPR052193">
    <property type="entry name" value="Peptidase_C59"/>
</dbReference>
<protein>
    <submittedName>
        <fullName evidence="4">Choloylglycine hydrolase</fullName>
    </submittedName>
</protein>
<dbReference type="PANTHER" id="PTHR35527">
    <property type="entry name" value="CHOLOYLGLYCINE HYDROLASE"/>
    <property type="match status" value="1"/>
</dbReference>
<dbReference type="SUPFAM" id="SSF56235">
    <property type="entry name" value="N-terminal nucleophile aminohydrolases (Ntn hydrolases)"/>
    <property type="match status" value="1"/>
</dbReference>
<feature type="domain" description="Choloylglycine hydrolase/NAAA C-terminal" evidence="3">
    <location>
        <begin position="2"/>
        <end position="267"/>
    </location>
</feature>
<dbReference type="Pfam" id="PF02275">
    <property type="entry name" value="CBAH"/>
    <property type="match status" value="1"/>
</dbReference>
<dbReference type="PANTHER" id="PTHR35527:SF2">
    <property type="entry name" value="HYDROLASE"/>
    <property type="match status" value="1"/>
</dbReference>
<dbReference type="AlphaFoldDB" id="A0A1H2QA94"/>
<name>A0A1H2QA94_9FIRM</name>
<keyword evidence="2 4" id="KW-0378">Hydrolase</keyword>
<evidence type="ECO:0000313" key="4">
    <source>
        <dbReference type="EMBL" id="SDW03329.1"/>
    </source>
</evidence>
<reference evidence="4 5" key="1">
    <citation type="submission" date="2016-10" db="EMBL/GenBank/DDBJ databases">
        <authorList>
            <person name="de Groot N.N."/>
        </authorList>
    </citation>
    <scope>NUCLEOTIDE SEQUENCE [LARGE SCALE GENOMIC DNA]</scope>
    <source>
        <strain evidence="4 5">DSM 23310</strain>
    </source>
</reference>
<gene>
    <name evidence="4" type="ORF">SAMN05660923_00083</name>
</gene>
<dbReference type="Proteomes" id="UP000198828">
    <property type="component" value="Unassembled WGS sequence"/>
</dbReference>
<dbReference type="InterPro" id="IPR029055">
    <property type="entry name" value="Ntn_hydrolases_N"/>
</dbReference>
<sequence length="312" mass="36091">MCTGIKIDYEDGCVMGRTMDYEVPLNYNVIYLPRNYNFCNDLMGNPLYSKYKTLGVCFENRDPLKDGINEHGLMGITNAFAGFNLYDNEVEFGKVNISSLDYFTYALANYKSVAELVDDLPNIHISTKNHRGENVISPDFHFMFADLTKKCVVIEPKGKKLVLYENPFDVMTNSPSFESQVRKLKKLIDLDNLDEFNSAKDLPGGYDPVSRFIKAFYLTKTHVKPKNYKEAIAYAYNIMGAMAMPNGFVKNKKYNYTTYTRYICVYDSKHKLLTVKSMTNPIVYRLTFEDIEEENKRQAFFIDSDFLTERIK</sequence>
<evidence type="ECO:0000256" key="2">
    <source>
        <dbReference type="ARBA" id="ARBA00022801"/>
    </source>
</evidence>
<dbReference type="Gene3D" id="3.60.60.10">
    <property type="entry name" value="Penicillin V Acylase, Chain A"/>
    <property type="match status" value="1"/>
</dbReference>
<accession>A0A1H2QA94</accession>
<dbReference type="OrthoDB" id="9794717at2"/>
<organism evidence="4 5">
    <name type="scientific">Tepidimicrobium xylanilyticum</name>
    <dbReference type="NCBI Taxonomy" id="1123352"/>
    <lineage>
        <taxon>Bacteria</taxon>
        <taxon>Bacillati</taxon>
        <taxon>Bacillota</taxon>
        <taxon>Tissierellia</taxon>
        <taxon>Tissierellales</taxon>
        <taxon>Tepidimicrobiaceae</taxon>
        <taxon>Tepidimicrobium</taxon>
    </lineage>
</organism>
<dbReference type="GO" id="GO:0016787">
    <property type="term" value="F:hydrolase activity"/>
    <property type="evidence" value="ECO:0007669"/>
    <property type="project" value="UniProtKB-KW"/>
</dbReference>
<dbReference type="InterPro" id="IPR029132">
    <property type="entry name" value="CBAH/NAAA_C"/>
</dbReference>
<comment type="similarity">
    <text evidence="1">Belongs to the peptidase C59 family.</text>
</comment>